<evidence type="ECO:0000313" key="1">
    <source>
        <dbReference type="EMBL" id="KAF1478756.1"/>
    </source>
</evidence>
<evidence type="ECO:0000313" key="2">
    <source>
        <dbReference type="Proteomes" id="UP000818537"/>
    </source>
</evidence>
<organism evidence="1 2">
    <name type="scientific">Eudyptula minor novaehollandiae</name>
    <name type="common">Australian little penguin</name>
    <dbReference type="NCBI Taxonomy" id="2052820"/>
    <lineage>
        <taxon>Eukaryota</taxon>
        <taxon>Metazoa</taxon>
        <taxon>Chordata</taxon>
        <taxon>Craniata</taxon>
        <taxon>Vertebrata</taxon>
        <taxon>Euteleostomi</taxon>
        <taxon>Archelosauria</taxon>
        <taxon>Archosauria</taxon>
        <taxon>Dinosauria</taxon>
        <taxon>Saurischia</taxon>
        <taxon>Theropoda</taxon>
        <taxon>Coelurosauria</taxon>
        <taxon>Aves</taxon>
        <taxon>Neognathae</taxon>
        <taxon>Neoaves</taxon>
        <taxon>Aequornithes</taxon>
        <taxon>Sphenisciformes</taxon>
        <taxon>Spheniscidae</taxon>
        <taxon>Eudyptula</taxon>
    </lineage>
</organism>
<proteinExistence type="predicted"/>
<name>A0A8S9EF48_EUDMI</name>
<feature type="non-terminal residue" evidence="1">
    <location>
        <position position="54"/>
    </location>
</feature>
<reference evidence="1" key="1">
    <citation type="journal article" date="2019" name="Gigascience">
        <title>High-coverage genomes to elucidate the evolution of penguins.</title>
        <authorList>
            <person name="Pan H."/>
            <person name="Cole T.L."/>
            <person name="Bi X."/>
            <person name="Fang M."/>
            <person name="Zhou C."/>
            <person name="Yang Z."/>
            <person name="Ksepka D.T."/>
            <person name="Hart T."/>
            <person name="Bouzat J.L."/>
            <person name="Argilla L.S."/>
            <person name="Bertelsen M.F."/>
            <person name="Boersma P.D."/>
            <person name="Bost C.A."/>
            <person name="Cherel Y."/>
            <person name="Dann P."/>
            <person name="Fiddaman S.R."/>
            <person name="Howard P."/>
            <person name="Labuschagne K."/>
            <person name="Mattern T."/>
            <person name="Miller G."/>
            <person name="Parker P."/>
            <person name="Phillips R.A."/>
            <person name="Quillfeldt P."/>
            <person name="Ryan P.G."/>
            <person name="Taylor H."/>
            <person name="Thompson D.R."/>
            <person name="Young M.J."/>
            <person name="Ellegaard M.R."/>
            <person name="Gilbert M.T.P."/>
            <person name="Sinding M.S."/>
            <person name="Pacheco G."/>
            <person name="Shepherd L.D."/>
            <person name="Tennyson A.J.D."/>
            <person name="Grosser S."/>
            <person name="Kay E."/>
            <person name="Nupen L.J."/>
            <person name="Ellenberg U."/>
            <person name="Houston D.M."/>
            <person name="Reeve A.H."/>
            <person name="Johnson K."/>
            <person name="Masello J.F."/>
            <person name="Stracke T."/>
            <person name="McKinlay B."/>
            <person name="Borboroglu P.G."/>
            <person name="Zhang D.X."/>
            <person name="Zhang G."/>
        </authorList>
    </citation>
    <scope>NUCLEOTIDE SEQUENCE</scope>
    <source>
        <strain evidence="1">10/9/18-1</strain>
    </source>
</reference>
<dbReference type="Proteomes" id="UP000818537">
    <property type="component" value="Unassembled WGS sequence"/>
</dbReference>
<comment type="caution">
    <text evidence="1">The sequence shown here is derived from an EMBL/GenBank/DDBJ whole genome shotgun (WGS) entry which is preliminary data.</text>
</comment>
<dbReference type="AlphaFoldDB" id="A0A8S9EF48"/>
<accession>A0A8S9EF48</accession>
<gene>
    <name evidence="1" type="ORF">FQV18_0011286</name>
</gene>
<protein>
    <submittedName>
        <fullName evidence="1">Uncharacterized protein</fullName>
    </submittedName>
</protein>
<feature type="non-terminal residue" evidence="1">
    <location>
        <position position="1"/>
    </location>
</feature>
<dbReference type="EMBL" id="VULB01011539">
    <property type="protein sequence ID" value="KAF1478756.1"/>
    <property type="molecule type" value="Genomic_DNA"/>
</dbReference>
<sequence>HAARLLVDEPRDALHAAAPSQAADGRLGDALDVVAQHLAVALGAPLAEPLPALA</sequence>